<comment type="catalytic activity">
    <reaction evidence="7">
        <text>myo-inositol(out) + H(+)(out) = myo-inositol(in) + H(+)(in)</text>
        <dbReference type="Rhea" id="RHEA:60364"/>
        <dbReference type="ChEBI" id="CHEBI:15378"/>
        <dbReference type="ChEBI" id="CHEBI:17268"/>
    </reaction>
</comment>
<feature type="transmembrane region" description="Helical" evidence="10">
    <location>
        <begin position="131"/>
        <end position="152"/>
    </location>
</feature>
<evidence type="ECO:0000256" key="6">
    <source>
        <dbReference type="ARBA" id="ARBA00023136"/>
    </source>
</evidence>
<dbReference type="FunFam" id="1.20.1250.20:FF:000026">
    <property type="entry name" value="MFS quinate transporter QutD"/>
    <property type="match status" value="1"/>
</dbReference>
<evidence type="ECO:0000256" key="9">
    <source>
        <dbReference type="SAM" id="MobiDB-lite"/>
    </source>
</evidence>
<feature type="transmembrane region" description="Helical" evidence="10">
    <location>
        <begin position="363"/>
        <end position="389"/>
    </location>
</feature>
<comment type="similarity">
    <text evidence="2 8">Belongs to the major facilitator superfamily. Sugar transporter (TC 2.A.1.1) family.</text>
</comment>
<dbReference type="GO" id="GO:0016020">
    <property type="term" value="C:membrane"/>
    <property type="evidence" value="ECO:0007669"/>
    <property type="project" value="UniProtKB-SubCell"/>
</dbReference>
<evidence type="ECO:0000256" key="4">
    <source>
        <dbReference type="ARBA" id="ARBA00022692"/>
    </source>
</evidence>
<feature type="transmembrane region" description="Helical" evidence="10">
    <location>
        <begin position="256"/>
        <end position="278"/>
    </location>
</feature>
<feature type="transmembrane region" description="Helical" evidence="10">
    <location>
        <begin position="401"/>
        <end position="422"/>
    </location>
</feature>
<evidence type="ECO:0000313" key="13">
    <source>
        <dbReference type="Proteomes" id="UP001218188"/>
    </source>
</evidence>
<reference evidence="12" key="1">
    <citation type="submission" date="2023-03" db="EMBL/GenBank/DDBJ databases">
        <title>Massive genome expansion in bonnet fungi (Mycena s.s.) driven by repeated elements and novel gene families across ecological guilds.</title>
        <authorList>
            <consortium name="Lawrence Berkeley National Laboratory"/>
            <person name="Harder C.B."/>
            <person name="Miyauchi S."/>
            <person name="Viragh M."/>
            <person name="Kuo A."/>
            <person name="Thoen E."/>
            <person name="Andreopoulos B."/>
            <person name="Lu D."/>
            <person name="Skrede I."/>
            <person name="Drula E."/>
            <person name="Henrissat B."/>
            <person name="Morin E."/>
            <person name="Kohler A."/>
            <person name="Barry K."/>
            <person name="LaButti K."/>
            <person name="Morin E."/>
            <person name="Salamov A."/>
            <person name="Lipzen A."/>
            <person name="Mereny Z."/>
            <person name="Hegedus B."/>
            <person name="Baldrian P."/>
            <person name="Stursova M."/>
            <person name="Weitz H."/>
            <person name="Taylor A."/>
            <person name="Grigoriev I.V."/>
            <person name="Nagy L.G."/>
            <person name="Martin F."/>
            <person name="Kauserud H."/>
        </authorList>
    </citation>
    <scope>NUCLEOTIDE SEQUENCE</scope>
    <source>
        <strain evidence="12">CBHHK200</strain>
    </source>
</reference>
<feature type="transmembrane region" description="Helical" evidence="10">
    <location>
        <begin position="184"/>
        <end position="205"/>
    </location>
</feature>
<dbReference type="EMBL" id="JARJCM010000477">
    <property type="protein sequence ID" value="KAJ7016677.1"/>
    <property type="molecule type" value="Genomic_DNA"/>
</dbReference>
<dbReference type="InterPro" id="IPR020846">
    <property type="entry name" value="MFS_dom"/>
</dbReference>
<protein>
    <submittedName>
        <fullName evidence="12">General substrate transporter</fullName>
    </submittedName>
</protein>
<dbReference type="PRINTS" id="PR00171">
    <property type="entry name" value="SUGRTRNSPORT"/>
</dbReference>
<keyword evidence="3 8" id="KW-0813">Transport</keyword>
<feature type="transmembrane region" description="Helical" evidence="10">
    <location>
        <begin position="463"/>
        <end position="489"/>
    </location>
</feature>
<feature type="transmembrane region" description="Helical" evidence="10">
    <location>
        <begin position="429"/>
        <end position="451"/>
    </location>
</feature>
<dbReference type="InterPro" id="IPR005829">
    <property type="entry name" value="Sugar_transporter_CS"/>
</dbReference>
<dbReference type="Gene3D" id="1.20.1250.20">
    <property type="entry name" value="MFS general substrate transporter like domains"/>
    <property type="match status" value="1"/>
</dbReference>
<feature type="transmembrane region" description="Helical" evidence="10">
    <location>
        <begin position="217"/>
        <end position="236"/>
    </location>
</feature>
<feature type="compositionally biased region" description="Basic and acidic residues" evidence="9">
    <location>
        <begin position="594"/>
        <end position="625"/>
    </location>
</feature>
<keyword evidence="5 10" id="KW-1133">Transmembrane helix</keyword>
<dbReference type="Pfam" id="PF00083">
    <property type="entry name" value="Sugar_tr"/>
    <property type="match status" value="1"/>
</dbReference>
<evidence type="ECO:0000259" key="11">
    <source>
        <dbReference type="PROSITE" id="PS50850"/>
    </source>
</evidence>
<dbReference type="PROSITE" id="PS00217">
    <property type="entry name" value="SUGAR_TRANSPORT_2"/>
    <property type="match status" value="1"/>
</dbReference>
<dbReference type="InterPro" id="IPR036259">
    <property type="entry name" value="MFS_trans_sf"/>
</dbReference>
<proteinExistence type="inferred from homology"/>
<feature type="transmembrane region" description="Helical" evidence="10">
    <location>
        <begin position="159"/>
        <end position="178"/>
    </location>
</feature>
<dbReference type="SUPFAM" id="SSF103473">
    <property type="entry name" value="MFS general substrate transporter"/>
    <property type="match status" value="1"/>
</dbReference>
<dbReference type="InterPro" id="IPR003663">
    <property type="entry name" value="Sugar/inositol_transpt"/>
</dbReference>
<dbReference type="Proteomes" id="UP001218188">
    <property type="component" value="Unassembled WGS sequence"/>
</dbReference>
<feature type="transmembrane region" description="Helical" evidence="10">
    <location>
        <begin position="86"/>
        <end position="111"/>
    </location>
</feature>
<dbReference type="PANTHER" id="PTHR48022">
    <property type="entry name" value="PLASTIDIC GLUCOSE TRANSPORTER 4"/>
    <property type="match status" value="1"/>
</dbReference>
<dbReference type="AlphaFoldDB" id="A0AAD6S0K9"/>
<evidence type="ECO:0000256" key="2">
    <source>
        <dbReference type="ARBA" id="ARBA00010992"/>
    </source>
</evidence>
<accession>A0AAD6S0K9</accession>
<dbReference type="NCBIfam" id="TIGR00879">
    <property type="entry name" value="SP"/>
    <property type="match status" value="1"/>
</dbReference>
<organism evidence="12 13">
    <name type="scientific">Mycena alexandri</name>
    <dbReference type="NCBI Taxonomy" id="1745969"/>
    <lineage>
        <taxon>Eukaryota</taxon>
        <taxon>Fungi</taxon>
        <taxon>Dikarya</taxon>
        <taxon>Basidiomycota</taxon>
        <taxon>Agaricomycotina</taxon>
        <taxon>Agaricomycetes</taxon>
        <taxon>Agaricomycetidae</taxon>
        <taxon>Agaricales</taxon>
        <taxon>Marasmiineae</taxon>
        <taxon>Mycenaceae</taxon>
        <taxon>Mycena</taxon>
    </lineage>
</organism>
<comment type="caution">
    <text evidence="12">The sequence shown here is derived from an EMBL/GenBank/DDBJ whole genome shotgun (WGS) entry which is preliminary data.</text>
</comment>
<evidence type="ECO:0000256" key="5">
    <source>
        <dbReference type="ARBA" id="ARBA00022989"/>
    </source>
</evidence>
<sequence>MFLRVSATWRSQGDSIPHTGVFWLLHFNLRAVSFAQAIYKAESRQWHFLLTFITMAGGTTGPLSTTRRRSLAGKSGWAGLVANRRIFLMAVFASLGGLLYGYNQGVFSGVLNMHSFDNRMGDAVTNSGKKGWLVAILELGAWLGVLMTGYFADKLSRKYTIVLAVVVFCIGVIVQTVATGPPFIYGGRFITGLGVGSLSMAVPLYNSEISPPEVRGSLVSLQQLAITFGIMVSFWIDYGTNFIGGNGAGQKEAAWRIPLGLQLVPAIILGIGIIFMPFSPRWLVNQGRDDEALVVLSRARGLSEDSDLVQIEFLEIKAQYLFEKETSEMRFPNYQDGGFSSDFKLGFHAYWSLLRERSLRYRVAVGTLTMFFQQWTGINAVLYYAPAIFIDLGLTGNANSLLATGVVGIAMFLATIPTVIYIDKIGRRPVLISGAFLMAFCHFLIAILTGLFHNSWHQHVAAGWVACAFVWIFAMGFGYSWGPCAWVIISEIWPLSVRGKGVSIAASSNWMNNFIVGQVTPTMLTHLGFGTFVFFGAFSLMGGLFIMFFVPETKGVSLEEMEEVFGSSTGIAIEDQNRLDTIHRRLGLFTDSPQDAKDPEKASEERASDSERASDEGGKRSEKEGGNNNIGAIPVIRGGI</sequence>
<comment type="subcellular location">
    <subcellularLocation>
        <location evidence="1">Membrane</location>
        <topology evidence="1">Multi-pass membrane protein</topology>
    </subcellularLocation>
</comment>
<gene>
    <name evidence="12" type="ORF">C8F04DRAFT_1160043</name>
</gene>
<evidence type="ECO:0000256" key="8">
    <source>
        <dbReference type="RuleBase" id="RU003346"/>
    </source>
</evidence>
<feature type="domain" description="Major facilitator superfamily (MFS) profile" evidence="11">
    <location>
        <begin position="89"/>
        <end position="554"/>
    </location>
</feature>
<evidence type="ECO:0000256" key="3">
    <source>
        <dbReference type="ARBA" id="ARBA00022448"/>
    </source>
</evidence>
<dbReference type="PANTHER" id="PTHR48022:SF20">
    <property type="entry name" value="MAJOR FACILITATOR SUPERFAMILY (MFS) PROFILE DOMAIN-CONTAINING PROTEIN-RELATED"/>
    <property type="match status" value="1"/>
</dbReference>
<dbReference type="InterPro" id="IPR005828">
    <property type="entry name" value="MFS_sugar_transport-like"/>
</dbReference>
<name>A0AAD6S0K9_9AGAR</name>
<dbReference type="InterPro" id="IPR050360">
    <property type="entry name" value="MFS_Sugar_Transporters"/>
</dbReference>
<dbReference type="PROSITE" id="PS50850">
    <property type="entry name" value="MFS"/>
    <property type="match status" value="1"/>
</dbReference>
<dbReference type="PROSITE" id="PS00216">
    <property type="entry name" value="SUGAR_TRANSPORT_1"/>
    <property type="match status" value="1"/>
</dbReference>
<evidence type="ECO:0000256" key="1">
    <source>
        <dbReference type="ARBA" id="ARBA00004141"/>
    </source>
</evidence>
<evidence type="ECO:0000256" key="7">
    <source>
        <dbReference type="ARBA" id="ARBA00049119"/>
    </source>
</evidence>
<dbReference type="GO" id="GO:0005351">
    <property type="term" value="F:carbohydrate:proton symporter activity"/>
    <property type="evidence" value="ECO:0007669"/>
    <property type="project" value="TreeGrafter"/>
</dbReference>
<evidence type="ECO:0000256" key="10">
    <source>
        <dbReference type="SAM" id="Phobius"/>
    </source>
</evidence>
<evidence type="ECO:0000313" key="12">
    <source>
        <dbReference type="EMBL" id="KAJ7016677.1"/>
    </source>
</evidence>
<keyword evidence="6 10" id="KW-0472">Membrane</keyword>
<keyword evidence="4 10" id="KW-0812">Transmembrane</keyword>
<feature type="transmembrane region" description="Helical" evidence="10">
    <location>
        <begin position="526"/>
        <end position="550"/>
    </location>
</feature>
<feature type="region of interest" description="Disordered" evidence="9">
    <location>
        <begin position="590"/>
        <end position="640"/>
    </location>
</feature>
<keyword evidence="13" id="KW-1185">Reference proteome</keyword>